<dbReference type="GO" id="GO:0016747">
    <property type="term" value="F:acyltransferase activity, transferring groups other than amino-acyl groups"/>
    <property type="evidence" value="ECO:0007669"/>
    <property type="project" value="InterPro"/>
</dbReference>
<organism evidence="4 5">
    <name type="scientific">Nocardiopsis eucommiae</name>
    <dbReference type="NCBI Taxonomy" id="2831970"/>
    <lineage>
        <taxon>Bacteria</taxon>
        <taxon>Bacillati</taxon>
        <taxon>Actinomycetota</taxon>
        <taxon>Actinomycetes</taxon>
        <taxon>Streptosporangiales</taxon>
        <taxon>Nocardiopsidaceae</taxon>
        <taxon>Nocardiopsis</taxon>
    </lineage>
</organism>
<dbReference type="RefSeq" id="WP_378744313.1">
    <property type="nucleotide sequence ID" value="NZ_CBDRIY010000007.1"/>
</dbReference>
<proteinExistence type="predicted"/>
<dbReference type="SUPFAM" id="SSF55729">
    <property type="entry name" value="Acyl-CoA N-acyltransferases (Nat)"/>
    <property type="match status" value="1"/>
</dbReference>
<dbReference type="InterPro" id="IPR050832">
    <property type="entry name" value="Bact_Acetyltransf"/>
</dbReference>
<dbReference type="Proteomes" id="UP000682416">
    <property type="component" value="Chromosome"/>
</dbReference>
<keyword evidence="5" id="KW-1185">Reference proteome</keyword>
<dbReference type="PANTHER" id="PTHR43877">
    <property type="entry name" value="AMINOALKYLPHOSPHONATE N-ACETYLTRANSFERASE-RELATED-RELATED"/>
    <property type="match status" value="1"/>
</dbReference>
<keyword evidence="1" id="KW-0808">Transferase</keyword>
<dbReference type="KEGG" id="nec:KGD82_15870"/>
<evidence type="ECO:0000313" key="5">
    <source>
        <dbReference type="Proteomes" id="UP000682416"/>
    </source>
</evidence>
<evidence type="ECO:0000259" key="3">
    <source>
        <dbReference type="PROSITE" id="PS51186"/>
    </source>
</evidence>
<accession>A0A975L846</accession>
<sequence>MEIRIRPYEPGDRDAVVDLALRAWEPAHTALARTLGPSLHRRVHGDWRRSHARDVGEDLDSAEAAAWVAVTDRVAGFVTVRLDRAGGTGLVHLLGVHPDQQGRGTGTALTEFAVERIREEGMAVAVIRTGGDDAHAPARAVYERAGFVAAPVVHYYRSL</sequence>
<evidence type="ECO:0000256" key="2">
    <source>
        <dbReference type="ARBA" id="ARBA00023315"/>
    </source>
</evidence>
<evidence type="ECO:0000313" key="4">
    <source>
        <dbReference type="EMBL" id="QVJ00256.1"/>
    </source>
</evidence>
<gene>
    <name evidence="4" type="ORF">KGD82_15870</name>
</gene>
<name>A0A975L846_9ACTN</name>
<keyword evidence="2" id="KW-0012">Acyltransferase</keyword>
<evidence type="ECO:0000256" key="1">
    <source>
        <dbReference type="ARBA" id="ARBA00022679"/>
    </source>
</evidence>
<feature type="domain" description="N-acetyltransferase" evidence="3">
    <location>
        <begin position="3"/>
        <end position="159"/>
    </location>
</feature>
<dbReference type="EMBL" id="CP074402">
    <property type="protein sequence ID" value="QVJ00256.1"/>
    <property type="molecule type" value="Genomic_DNA"/>
</dbReference>
<dbReference type="PROSITE" id="PS51186">
    <property type="entry name" value="GNAT"/>
    <property type="match status" value="1"/>
</dbReference>
<dbReference type="Pfam" id="PF00583">
    <property type="entry name" value="Acetyltransf_1"/>
    <property type="match status" value="1"/>
</dbReference>
<dbReference type="InterPro" id="IPR016181">
    <property type="entry name" value="Acyl_CoA_acyltransferase"/>
</dbReference>
<reference evidence="4" key="1">
    <citation type="submission" date="2021-05" db="EMBL/GenBank/DDBJ databases">
        <authorList>
            <person name="Kaiqin L."/>
            <person name="Jian G."/>
        </authorList>
    </citation>
    <scope>NUCLEOTIDE SEQUENCE</scope>
    <source>
        <strain evidence="4">HDS5</strain>
    </source>
</reference>
<dbReference type="AlphaFoldDB" id="A0A975L846"/>
<dbReference type="Gene3D" id="3.40.630.30">
    <property type="match status" value="1"/>
</dbReference>
<dbReference type="CDD" id="cd04301">
    <property type="entry name" value="NAT_SF"/>
    <property type="match status" value="1"/>
</dbReference>
<protein>
    <submittedName>
        <fullName evidence="4">GNAT family N-acetyltransferase</fullName>
    </submittedName>
</protein>
<dbReference type="InterPro" id="IPR000182">
    <property type="entry name" value="GNAT_dom"/>
</dbReference>